<keyword evidence="12" id="KW-1185">Reference proteome</keyword>
<dbReference type="GO" id="GO:0008375">
    <property type="term" value="F:acetylglucosaminyltransferase activity"/>
    <property type="evidence" value="ECO:0007669"/>
    <property type="project" value="TreeGrafter"/>
</dbReference>
<reference evidence="11" key="2">
    <citation type="submission" date="2025-09" db="UniProtKB">
        <authorList>
            <consortium name="Ensembl"/>
        </authorList>
    </citation>
    <scope>IDENTIFICATION</scope>
</reference>
<evidence type="ECO:0000256" key="2">
    <source>
        <dbReference type="ARBA" id="ARBA00004922"/>
    </source>
</evidence>
<evidence type="ECO:0000256" key="4">
    <source>
        <dbReference type="ARBA" id="ARBA00022679"/>
    </source>
</evidence>
<dbReference type="RefSeq" id="XP_020313480.1">
    <property type="nucleotide sequence ID" value="XM_020457891.2"/>
</dbReference>
<comment type="pathway">
    <text evidence="2">Protein modification; protein glycosylation.</text>
</comment>
<evidence type="ECO:0000256" key="3">
    <source>
        <dbReference type="ARBA" id="ARBA00022676"/>
    </source>
</evidence>
<comment type="similarity">
    <text evidence="10">Belongs to the glycosyltransferase 14 family.</text>
</comment>
<keyword evidence="8" id="KW-0472">Membrane</keyword>
<evidence type="ECO:0000313" key="11">
    <source>
        <dbReference type="Ensembl" id="ENSOKIP00005031552.1"/>
    </source>
</evidence>
<keyword evidence="6" id="KW-0735">Signal-anchor</keyword>
<dbReference type="GeneTree" id="ENSGT00940000159721"/>
<evidence type="ECO:0000256" key="8">
    <source>
        <dbReference type="ARBA" id="ARBA00023136"/>
    </source>
</evidence>
<evidence type="ECO:0000313" key="12">
    <source>
        <dbReference type="Proteomes" id="UP000694557"/>
    </source>
</evidence>
<evidence type="ECO:0000256" key="1">
    <source>
        <dbReference type="ARBA" id="ARBA00004323"/>
    </source>
</evidence>
<reference evidence="11" key="1">
    <citation type="submission" date="2025-08" db="UniProtKB">
        <authorList>
            <consortium name="Ensembl"/>
        </authorList>
    </citation>
    <scope>IDENTIFICATION</scope>
</reference>
<keyword evidence="4" id="KW-0808">Transferase</keyword>
<name>A0A8C7M5Z2_ONCKI</name>
<evidence type="ECO:0000256" key="9">
    <source>
        <dbReference type="ARBA" id="ARBA00023180"/>
    </source>
</evidence>
<gene>
    <name evidence="11" type="primary">LOC109868381</name>
</gene>
<dbReference type="KEGG" id="oki:109868381"/>
<dbReference type="PANTHER" id="PTHR19297:SF7">
    <property type="entry name" value="BETA-1,3-GALACTOSYL-O-GLYCOSYL-GLYCOPROTEIN BETA-1,6-N-ACETYLGLUCOSAMINYLTRANSFERASE 4"/>
    <property type="match status" value="1"/>
</dbReference>
<dbReference type="AlphaFoldDB" id="A0A8C7M5Z2"/>
<accession>A0A8C7M5Z2</accession>
<evidence type="ECO:0000256" key="6">
    <source>
        <dbReference type="ARBA" id="ARBA00022968"/>
    </source>
</evidence>
<dbReference type="Ensembl" id="ENSOKIT00005033338.1">
    <property type="protein sequence ID" value="ENSOKIP00005031552.1"/>
    <property type="gene ID" value="ENSOKIG00005013562.1"/>
</dbReference>
<evidence type="ECO:0000256" key="5">
    <source>
        <dbReference type="ARBA" id="ARBA00022692"/>
    </source>
</evidence>
<keyword evidence="9" id="KW-0325">Glycoprotein</keyword>
<organism evidence="11 12">
    <name type="scientific">Oncorhynchus kisutch</name>
    <name type="common">Coho salmon</name>
    <name type="synonym">Salmo kisutch</name>
    <dbReference type="NCBI Taxonomy" id="8019"/>
    <lineage>
        <taxon>Eukaryota</taxon>
        <taxon>Metazoa</taxon>
        <taxon>Chordata</taxon>
        <taxon>Craniata</taxon>
        <taxon>Vertebrata</taxon>
        <taxon>Euteleostomi</taxon>
        <taxon>Actinopterygii</taxon>
        <taxon>Neopterygii</taxon>
        <taxon>Teleostei</taxon>
        <taxon>Protacanthopterygii</taxon>
        <taxon>Salmoniformes</taxon>
        <taxon>Salmonidae</taxon>
        <taxon>Salmoninae</taxon>
        <taxon>Oncorhynchus</taxon>
    </lineage>
</organism>
<dbReference type="GO" id="GO:0000139">
    <property type="term" value="C:Golgi membrane"/>
    <property type="evidence" value="ECO:0007669"/>
    <property type="project" value="UniProtKB-SubCell"/>
</dbReference>
<dbReference type="GeneID" id="109868381"/>
<evidence type="ECO:0000256" key="10">
    <source>
        <dbReference type="ARBA" id="ARBA00038150"/>
    </source>
</evidence>
<proteinExistence type="inferred from homology"/>
<protein>
    <submittedName>
        <fullName evidence="11">Beta-1,3-galactosyl-O-glycosyl-glycoprotein beta-1,6-N-acetylglucosaminyltransferase 4</fullName>
    </submittedName>
</protein>
<dbReference type="Pfam" id="PF02485">
    <property type="entry name" value="Branch"/>
    <property type="match status" value="1"/>
</dbReference>
<evidence type="ECO:0000256" key="7">
    <source>
        <dbReference type="ARBA" id="ARBA00022989"/>
    </source>
</evidence>
<comment type="subcellular location">
    <subcellularLocation>
        <location evidence="1">Golgi apparatus membrane</location>
        <topology evidence="1">Single-pass type II membrane protein</topology>
    </subcellularLocation>
</comment>
<keyword evidence="5" id="KW-0812">Transmembrane</keyword>
<keyword evidence="3" id="KW-0328">Glycosyltransferase</keyword>
<keyword evidence="7" id="KW-1133">Transmembrane helix</keyword>
<sequence length="468" mass="53572">MLKYGSKYVNYTGMQREKMKIRFAFPSRLRKKNFISSLSLLLVICAFLLLFLKFTVKYSITIETYGSTAGYNDVELLHRYNIDCNAIYEMEPAELGKSLVIRKQVVVEEQDKSLVNLISNCPRYLLSRGYGDVQVSEEEQAFPLAYSLVVHKSASMVEKILRAIYTPNNIYCIHYDLKSSELFRESMEGLARCLPNVFIASKLEAVTYASISRLNADLNCLSDLIGSKVKWRYVINLCGQDFPLRSNIELVADLKKLRGGNMMETSRPSEYKKQRFSFHHELQNASFEYHRLPVKTNKAKGPPPHGIQMFIGSAYFVLSLEFVTYMNKSVLARDFLMWSNDTYSPDEHFWATLTRVPGVPGEVPRAQADITDLMSKTRLVKWNYLEGPLYPSCTGKHVRSVCIYGAGELRWLLNYGSWFANKVDAKVDPVLIQCLEDKLQEKQRLLVKAMKSQQKIPSSVLAVDVILQ</sequence>
<dbReference type="InterPro" id="IPR003406">
    <property type="entry name" value="Glyco_trans_14"/>
</dbReference>
<dbReference type="Proteomes" id="UP000694557">
    <property type="component" value="Unassembled WGS sequence"/>
</dbReference>
<dbReference type="PANTHER" id="PTHR19297">
    <property type="entry name" value="GLYCOSYLTRANSFERASE 14 FAMILY MEMBER"/>
    <property type="match status" value="1"/>
</dbReference>